<dbReference type="Gene3D" id="3.30.2310.20">
    <property type="entry name" value="RelE-like"/>
    <property type="match status" value="1"/>
</dbReference>
<protein>
    <submittedName>
        <fullName evidence="2">Plasmid stabilization protein</fullName>
    </submittedName>
</protein>
<reference evidence="2 3" key="1">
    <citation type="journal article" date="2017" name="Front. Microbiol.">
        <title>Comparative Genomic Analysis of the Class Epsilonproteobacteria and Proposed Reclassification to Epsilonbacteraeota (phyl. nov.).</title>
        <authorList>
            <person name="Waite D.W."/>
            <person name="Vanwonterghem I."/>
            <person name="Rinke C."/>
            <person name="Parks D.H."/>
            <person name="Zhang Y."/>
            <person name="Takai K."/>
            <person name="Sievert S.M."/>
            <person name="Simon J."/>
            <person name="Campbell B.J."/>
            <person name="Hanson T.E."/>
            <person name="Woyke T."/>
            <person name="Klotz M.G."/>
            <person name="Hugenholtz P."/>
        </authorList>
    </citation>
    <scope>NUCLEOTIDE SEQUENCE [LARGE SCALE GENOMIC DNA]</scope>
    <source>
        <strain evidence="2">UBA12443</strain>
    </source>
</reference>
<dbReference type="InterPro" id="IPR007712">
    <property type="entry name" value="RelE/ParE_toxin"/>
</dbReference>
<proteinExistence type="predicted"/>
<gene>
    <name evidence="2" type="ORF">CFH83_06175</name>
</gene>
<name>A0A2D3WP02_9BACT</name>
<comment type="caution">
    <text evidence="2">The sequence shown here is derived from an EMBL/GenBank/DDBJ whole genome shotgun (WGS) entry which is preliminary data.</text>
</comment>
<sequence>MTIFYEERFEFDISEVVEYISEDSRAKGKKFAREIRQAILKIPAFPYKHRQSIYFKDDTIRDLIYKGYVIAYMIDEESESITILGMIKYKEKW</sequence>
<dbReference type="Pfam" id="PF05016">
    <property type="entry name" value="ParE_toxin"/>
    <property type="match status" value="1"/>
</dbReference>
<dbReference type="InterPro" id="IPR035093">
    <property type="entry name" value="RelE/ParE_toxin_dom_sf"/>
</dbReference>
<dbReference type="AlphaFoldDB" id="A0A2D3WP02"/>
<evidence type="ECO:0000313" key="3">
    <source>
        <dbReference type="Proteomes" id="UP000228859"/>
    </source>
</evidence>
<dbReference type="EMBL" id="DLUI01000086">
    <property type="protein sequence ID" value="DAB38403.1"/>
    <property type="molecule type" value="Genomic_DNA"/>
</dbReference>
<evidence type="ECO:0000256" key="1">
    <source>
        <dbReference type="ARBA" id="ARBA00022649"/>
    </source>
</evidence>
<keyword evidence="1" id="KW-1277">Toxin-antitoxin system</keyword>
<accession>A0A2D3WP02</accession>
<organism evidence="2 3">
    <name type="scientific">Sulfuricurvum kujiense</name>
    <dbReference type="NCBI Taxonomy" id="148813"/>
    <lineage>
        <taxon>Bacteria</taxon>
        <taxon>Pseudomonadati</taxon>
        <taxon>Campylobacterota</taxon>
        <taxon>Epsilonproteobacteria</taxon>
        <taxon>Campylobacterales</taxon>
        <taxon>Sulfurimonadaceae</taxon>
        <taxon>Sulfuricurvum</taxon>
    </lineage>
</organism>
<dbReference type="RefSeq" id="WP_294896680.1">
    <property type="nucleotide sequence ID" value="NZ_DLUI01000086.1"/>
</dbReference>
<dbReference type="Proteomes" id="UP000228859">
    <property type="component" value="Unassembled WGS sequence"/>
</dbReference>
<evidence type="ECO:0000313" key="2">
    <source>
        <dbReference type="EMBL" id="DAB38403.1"/>
    </source>
</evidence>